<dbReference type="GO" id="GO:0006508">
    <property type="term" value="P:proteolysis"/>
    <property type="evidence" value="ECO:0007669"/>
    <property type="project" value="UniProtKB-KW"/>
</dbReference>
<dbReference type="RefSeq" id="WP_122979068.1">
    <property type="nucleotide sequence ID" value="NZ_BOMX01000101.1"/>
</dbReference>
<keyword evidence="1" id="KW-0812">Transmembrane</keyword>
<keyword evidence="1" id="KW-1133">Transmembrane helix</keyword>
<feature type="transmembrane region" description="Helical" evidence="1">
    <location>
        <begin position="108"/>
        <end position="129"/>
    </location>
</feature>
<feature type="transmembrane region" description="Helical" evidence="1">
    <location>
        <begin position="21"/>
        <end position="48"/>
    </location>
</feature>
<gene>
    <name evidence="3" type="ORF">FHX34_105181</name>
</gene>
<organism evidence="3 4">
    <name type="scientific">Actinoplanes teichomyceticus</name>
    <dbReference type="NCBI Taxonomy" id="1867"/>
    <lineage>
        <taxon>Bacteria</taxon>
        <taxon>Bacillati</taxon>
        <taxon>Actinomycetota</taxon>
        <taxon>Actinomycetes</taxon>
        <taxon>Micromonosporales</taxon>
        <taxon>Micromonosporaceae</taxon>
        <taxon>Actinoplanes</taxon>
    </lineage>
</organism>
<proteinExistence type="predicted"/>
<sequence>MLTATPYHHLARTGGNRWWRTVAGTLVLIVTGAVLGLAVFLVAAVAAWLAGRPDNVDDVPSFGPLADLAVLFLTIAVFLPATLLAARWVQRRPAGTLMSVTGRLRWGWLLRCLAVAAASIVLFLLVALALDPGGEQLGTDGDPVGWRPFLVSVLVLALVVPLQSAAEEVVTRGWLLQAVGSWVRGPWLPIAVQAVVFAALHGWGTPWGFADLVVFGAVAGWLTVRTGGLEAAIALHVGNNLISSVLAAAFGELTVDETAADLPWRFAVVDVVLLVAYAAAVWWLAQRRHLAFAEPALVPAR</sequence>
<keyword evidence="4" id="KW-1185">Reference proteome</keyword>
<dbReference type="GO" id="GO:0004175">
    <property type="term" value="F:endopeptidase activity"/>
    <property type="evidence" value="ECO:0007669"/>
    <property type="project" value="UniProtKB-ARBA"/>
</dbReference>
<feature type="transmembrane region" description="Helical" evidence="1">
    <location>
        <begin position="206"/>
        <end position="224"/>
    </location>
</feature>
<keyword evidence="3" id="KW-0378">Hydrolase</keyword>
<feature type="transmembrane region" description="Helical" evidence="1">
    <location>
        <begin position="231"/>
        <end position="250"/>
    </location>
</feature>
<feature type="transmembrane region" description="Helical" evidence="1">
    <location>
        <begin position="182"/>
        <end position="200"/>
    </location>
</feature>
<dbReference type="EMBL" id="VIWY01000005">
    <property type="protein sequence ID" value="TWG12314.1"/>
    <property type="molecule type" value="Genomic_DNA"/>
</dbReference>
<reference evidence="3 4" key="1">
    <citation type="submission" date="2019-06" db="EMBL/GenBank/DDBJ databases">
        <title>Sequencing the genomes of 1000 actinobacteria strains.</title>
        <authorList>
            <person name="Klenk H.-P."/>
        </authorList>
    </citation>
    <scope>NUCLEOTIDE SEQUENCE [LARGE SCALE GENOMIC DNA]</scope>
    <source>
        <strain evidence="3 4">DSM 43866</strain>
    </source>
</reference>
<evidence type="ECO:0000313" key="3">
    <source>
        <dbReference type="EMBL" id="TWG12314.1"/>
    </source>
</evidence>
<dbReference type="Proteomes" id="UP000320239">
    <property type="component" value="Unassembled WGS sequence"/>
</dbReference>
<keyword evidence="1" id="KW-0472">Membrane</keyword>
<evidence type="ECO:0000313" key="4">
    <source>
        <dbReference type="Proteomes" id="UP000320239"/>
    </source>
</evidence>
<dbReference type="OrthoDB" id="2680086at2"/>
<comment type="caution">
    <text evidence="3">The sequence shown here is derived from an EMBL/GenBank/DDBJ whole genome shotgun (WGS) entry which is preliminary data.</text>
</comment>
<evidence type="ECO:0000259" key="2">
    <source>
        <dbReference type="Pfam" id="PF02517"/>
    </source>
</evidence>
<dbReference type="Pfam" id="PF02517">
    <property type="entry name" value="Rce1-like"/>
    <property type="match status" value="1"/>
</dbReference>
<protein>
    <submittedName>
        <fullName evidence="3">Membrane protease YdiL (CAAX protease family)</fullName>
    </submittedName>
</protein>
<feature type="transmembrane region" description="Helical" evidence="1">
    <location>
        <begin position="262"/>
        <end position="285"/>
    </location>
</feature>
<accession>A0A561VL52</accession>
<dbReference type="GO" id="GO:0080120">
    <property type="term" value="P:CAAX-box protein maturation"/>
    <property type="evidence" value="ECO:0007669"/>
    <property type="project" value="UniProtKB-ARBA"/>
</dbReference>
<feature type="transmembrane region" description="Helical" evidence="1">
    <location>
        <begin position="149"/>
        <end position="170"/>
    </location>
</feature>
<dbReference type="InterPro" id="IPR003675">
    <property type="entry name" value="Rce1/LyrA-like_dom"/>
</dbReference>
<evidence type="ECO:0000256" key="1">
    <source>
        <dbReference type="SAM" id="Phobius"/>
    </source>
</evidence>
<keyword evidence="3" id="KW-0645">Protease</keyword>
<dbReference type="AlphaFoldDB" id="A0A561VL52"/>
<feature type="transmembrane region" description="Helical" evidence="1">
    <location>
        <begin position="68"/>
        <end position="88"/>
    </location>
</feature>
<feature type="domain" description="CAAX prenyl protease 2/Lysostaphin resistance protein A-like" evidence="2">
    <location>
        <begin position="150"/>
        <end position="242"/>
    </location>
</feature>
<name>A0A561VL52_ACTTI</name>